<dbReference type="HOGENOM" id="CLU_2510025_0_0_3"/>
<protein>
    <submittedName>
        <fullName evidence="1">Uncharacterized protein</fullName>
    </submittedName>
</protein>
<gene>
    <name evidence="1" type="ordered locus">P9303_13641</name>
</gene>
<name>A2C9F1_PROM3</name>
<evidence type="ECO:0000313" key="1">
    <source>
        <dbReference type="EMBL" id="ABM78111.1"/>
    </source>
</evidence>
<evidence type="ECO:0000313" key="2">
    <source>
        <dbReference type="Proteomes" id="UP000002274"/>
    </source>
</evidence>
<organism evidence="1 2">
    <name type="scientific">Prochlorococcus marinus (strain MIT 9303)</name>
    <dbReference type="NCBI Taxonomy" id="59922"/>
    <lineage>
        <taxon>Bacteria</taxon>
        <taxon>Bacillati</taxon>
        <taxon>Cyanobacteriota</taxon>
        <taxon>Cyanophyceae</taxon>
        <taxon>Synechococcales</taxon>
        <taxon>Prochlorococcaceae</taxon>
        <taxon>Prochlorococcus</taxon>
    </lineage>
</organism>
<dbReference type="AlphaFoldDB" id="A2C9F1"/>
<dbReference type="Proteomes" id="UP000002274">
    <property type="component" value="Chromosome"/>
</dbReference>
<reference evidence="1 2" key="1">
    <citation type="journal article" date="2007" name="PLoS Genet.">
        <title>Patterns and implications of gene gain and loss in the evolution of Prochlorococcus.</title>
        <authorList>
            <person name="Kettler G.C."/>
            <person name="Martiny A.C."/>
            <person name="Huang K."/>
            <person name="Zucker J."/>
            <person name="Coleman M.L."/>
            <person name="Rodrigue S."/>
            <person name="Chen F."/>
            <person name="Lapidus A."/>
            <person name="Ferriera S."/>
            <person name="Johnson J."/>
            <person name="Steglich C."/>
            <person name="Church G.M."/>
            <person name="Richardson P."/>
            <person name="Chisholm S.W."/>
        </authorList>
    </citation>
    <scope>NUCLEOTIDE SEQUENCE [LARGE SCALE GENOMIC DNA]</scope>
    <source>
        <strain evidence="1 2">MIT 9303</strain>
    </source>
</reference>
<dbReference type="BioCyc" id="PMAR59922:G1G80-1177-MONOMER"/>
<dbReference type="EMBL" id="CP000554">
    <property type="protein sequence ID" value="ABM78111.1"/>
    <property type="molecule type" value="Genomic_DNA"/>
</dbReference>
<sequence length="85" mass="9684">MIEPVVDCFLPFRLRPPLQVGAPMNSNTVEHLSTFLGFSAITDRVATNAKSWWKYSKLGKFVLSCHLPISFVGQHQPPPLAFKWW</sequence>
<proteinExistence type="predicted"/>
<dbReference type="KEGG" id="pmf:P9303_13641"/>
<accession>A2C9F1</accession>